<dbReference type="Pfam" id="PF04149">
    <property type="entry name" value="DUF397"/>
    <property type="match status" value="1"/>
</dbReference>
<keyword evidence="3" id="KW-1185">Reference proteome</keyword>
<accession>A0A7W3LNW3</accession>
<feature type="domain" description="DUF397" evidence="1">
    <location>
        <begin position="10"/>
        <end position="61"/>
    </location>
</feature>
<dbReference type="RefSeq" id="WP_182843875.1">
    <property type="nucleotide sequence ID" value="NZ_BAAALP010000029.1"/>
</dbReference>
<dbReference type="AlphaFoldDB" id="A0A7W3LNW3"/>
<evidence type="ECO:0000313" key="3">
    <source>
        <dbReference type="Proteomes" id="UP000572680"/>
    </source>
</evidence>
<dbReference type="EMBL" id="JACJIA010000003">
    <property type="protein sequence ID" value="MBA8951578.1"/>
    <property type="molecule type" value="Genomic_DNA"/>
</dbReference>
<name>A0A7W3LNW3_ACTNM</name>
<dbReference type="Proteomes" id="UP000572680">
    <property type="component" value="Unassembled WGS sequence"/>
</dbReference>
<protein>
    <recommendedName>
        <fullName evidence="1">DUF397 domain-containing protein</fullName>
    </recommendedName>
</protein>
<organism evidence="2 3">
    <name type="scientific">Actinomadura namibiensis</name>
    <dbReference type="NCBI Taxonomy" id="182080"/>
    <lineage>
        <taxon>Bacteria</taxon>
        <taxon>Bacillati</taxon>
        <taxon>Actinomycetota</taxon>
        <taxon>Actinomycetes</taxon>
        <taxon>Streptosporangiales</taxon>
        <taxon>Thermomonosporaceae</taxon>
        <taxon>Actinomadura</taxon>
    </lineage>
</organism>
<sequence>MSATDPSEVRWRKSSHSDEEYECVEVAKLFPLVAVRDSKDPNGAVLAFEVDEWRGFSRRVRRGER</sequence>
<proteinExistence type="predicted"/>
<evidence type="ECO:0000313" key="2">
    <source>
        <dbReference type="EMBL" id="MBA8951578.1"/>
    </source>
</evidence>
<dbReference type="InterPro" id="IPR007278">
    <property type="entry name" value="DUF397"/>
</dbReference>
<comment type="caution">
    <text evidence="2">The sequence shown here is derived from an EMBL/GenBank/DDBJ whole genome shotgun (WGS) entry which is preliminary data.</text>
</comment>
<gene>
    <name evidence="2" type="ORF">HNR61_003209</name>
</gene>
<reference evidence="2 3" key="1">
    <citation type="submission" date="2020-08" db="EMBL/GenBank/DDBJ databases">
        <title>Genomic Encyclopedia of Type Strains, Phase IV (KMG-IV): sequencing the most valuable type-strain genomes for metagenomic binning, comparative biology and taxonomic classification.</title>
        <authorList>
            <person name="Goeker M."/>
        </authorList>
    </citation>
    <scope>NUCLEOTIDE SEQUENCE [LARGE SCALE GENOMIC DNA]</scope>
    <source>
        <strain evidence="2 3">DSM 44197</strain>
    </source>
</reference>
<evidence type="ECO:0000259" key="1">
    <source>
        <dbReference type="Pfam" id="PF04149"/>
    </source>
</evidence>